<name>A0AAD5TQC8_9FUNG</name>
<dbReference type="InterPro" id="IPR001214">
    <property type="entry name" value="SET_dom"/>
</dbReference>
<dbReference type="AlphaFoldDB" id="A0AAD5TQC8"/>
<evidence type="ECO:0000313" key="4">
    <source>
        <dbReference type="Proteomes" id="UP001212152"/>
    </source>
</evidence>
<dbReference type="Pfam" id="PF00856">
    <property type="entry name" value="SET"/>
    <property type="match status" value="1"/>
</dbReference>
<evidence type="ECO:0000256" key="1">
    <source>
        <dbReference type="SAM" id="MobiDB-lite"/>
    </source>
</evidence>
<dbReference type="Gene3D" id="2.170.270.10">
    <property type="entry name" value="SET domain"/>
    <property type="match status" value="1"/>
</dbReference>
<evidence type="ECO:0000313" key="3">
    <source>
        <dbReference type="EMBL" id="KAJ3183377.1"/>
    </source>
</evidence>
<dbReference type="PROSITE" id="PS50280">
    <property type="entry name" value="SET"/>
    <property type="match status" value="1"/>
</dbReference>
<proteinExistence type="predicted"/>
<dbReference type="EMBL" id="JADGJQ010000006">
    <property type="protein sequence ID" value="KAJ3183377.1"/>
    <property type="molecule type" value="Genomic_DNA"/>
</dbReference>
<sequence>MRQQVQRVGTAPALGSAAPAQVPGSDGEVRPKLSRLAALARRDKLRTSKGSKDVNTYSVKTPANAFAILAVNSPGDHGGSNQQEERVVSWSSIIQRYVSHIYCGALDQEIRDGVARDNPDPFPLAQMCSVQTVDDNDRRIVLRGRKKVCGDLVPTSTNWFGHLIIKETGTQVVADRPIAADQVIGIYEGEVLFEEEQVRGAGIEALVPGKEWKTFEYEAMEKASYRIAINDAQTLGIAGDSLHGTAIRYRNPLLVDGDKTIGAFAWATELNDFRTDPLNPFADEDPSSAPNITYIEVTIMNWPCIFIVANHDISPGVELTLDYGSYWEGFRGIYRDQQIVQRTIADIVKPLVEHLDVIGDSVQFMFEKQNQLERDLFTVKKRLKTSTKKKEQANHHEVESQLDCVVKTMRSRIQNYTEFLEPLSQAIQEAPQASRLQSNIFGLACDEERRSRWTKNLQQAAGLLDDSLAQMSAEARKSGSKGASKVASNGKKTAGVSDIIIDLLHVPSHSRNTRAARHGTVAVFHYESAHQLTFLVSSSGTTVGIQLTTSKAKASSPSFTGTRICFGYRC</sequence>
<feature type="region of interest" description="Disordered" evidence="1">
    <location>
        <begin position="1"/>
        <end position="30"/>
    </location>
</feature>
<gene>
    <name evidence="3" type="ORF">HDU87_006696</name>
</gene>
<organism evidence="3 4">
    <name type="scientific">Geranomyces variabilis</name>
    <dbReference type="NCBI Taxonomy" id="109894"/>
    <lineage>
        <taxon>Eukaryota</taxon>
        <taxon>Fungi</taxon>
        <taxon>Fungi incertae sedis</taxon>
        <taxon>Chytridiomycota</taxon>
        <taxon>Chytridiomycota incertae sedis</taxon>
        <taxon>Chytridiomycetes</taxon>
        <taxon>Spizellomycetales</taxon>
        <taxon>Powellomycetaceae</taxon>
        <taxon>Geranomyces</taxon>
    </lineage>
</organism>
<evidence type="ECO:0000259" key="2">
    <source>
        <dbReference type="PROSITE" id="PS50280"/>
    </source>
</evidence>
<feature type="domain" description="SET" evidence="2">
    <location>
        <begin position="153"/>
        <end position="324"/>
    </location>
</feature>
<dbReference type="CDD" id="cd08161">
    <property type="entry name" value="SET"/>
    <property type="match status" value="1"/>
</dbReference>
<dbReference type="SUPFAM" id="SSF82199">
    <property type="entry name" value="SET domain"/>
    <property type="match status" value="1"/>
</dbReference>
<comment type="caution">
    <text evidence="3">The sequence shown here is derived from an EMBL/GenBank/DDBJ whole genome shotgun (WGS) entry which is preliminary data.</text>
</comment>
<keyword evidence="4" id="KW-1185">Reference proteome</keyword>
<protein>
    <recommendedName>
        <fullName evidence="2">SET domain-containing protein</fullName>
    </recommendedName>
</protein>
<dbReference type="Proteomes" id="UP001212152">
    <property type="component" value="Unassembled WGS sequence"/>
</dbReference>
<accession>A0AAD5TQC8</accession>
<reference evidence="3" key="1">
    <citation type="submission" date="2020-05" db="EMBL/GenBank/DDBJ databases">
        <title>Phylogenomic resolution of chytrid fungi.</title>
        <authorList>
            <person name="Stajich J.E."/>
            <person name="Amses K."/>
            <person name="Simmons R."/>
            <person name="Seto K."/>
            <person name="Myers J."/>
            <person name="Bonds A."/>
            <person name="Quandt C.A."/>
            <person name="Barry K."/>
            <person name="Liu P."/>
            <person name="Grigoriev I."/>
            <person name="Longcore J.E."/>
            <person name="James T.Y."/>
        </authorList>
    </citation>
    <scope>NUCLEOTIDE SEQUENCE</scope>
    <source>
        <strain evidence="3">JEL0379</strain>
    </source>
</reference>
<dbReference type="InterPro" id="IPR046341">
    <property type="entry name" value="SET_dom_sf"/>
</dbReference>